<keyword evidence="1" id="KW-1133">Transmembrane helix</keyword>
<feature type="domain" description="GGDEF" evidence="2">
    <location>
        <begin position="590"/>
        <end position="738"/>
    </location>
</feature>
<dbReference type="RefSeq" id="WP_248993964.1">
    <property type="nucleotide sequence ID" value="NZ_JAKIKP010000001.1"/>
</dbReference>
<feature type="transmembrane region" description="Helical" evidence="1">
    <location>
        <begin position="28"/>
        <end position="50"/>
    </location>
</feature>
<protein>
    <submittedName>
        <fullName evidence="3">PAS domain-containing protein</fullName>
    </submittedName>
</protein>
<proteinExistence type="predicted"/>
<dbReference type="Gene3D" id="3.30.70.270">
    <property type="match status" value="1"/>
</dbReference>
<evidence type="ECO:0000313" key="3">
    <source>
        <dbReference type="EMBL" id="MCL1141276.1"/>
    </source>
</evidence>
<accession>A0A9X1ZSC0</accession>
<keyword evidence="1" id="KW-0812">Transmembrane</keyword>
<dbReference type="CDD" id="cd00130">
    <property type="entry name" value="PAS"/>
    <property type="match status" value="1"/>
</dbReference>
<evidence type="ECO:0000313" key="4">
    <source>
        <dbReference type="Proteomes" id="UP001139333"/>
    </source>
</evidence>
<dbReference type="InterPro" id="IPR000160">
    <property type="entry name" value="GGDEF_dom"/>
</dbReference>
<keyword evidence="1" id="KW-0472">Membrane</keyword>
<keyword evidence="4" id="KW-1185">Reference proteome</keyword>
<dbReference type="AlphaFoldDB" id="A0A9X1ZSC0"/>
<dbReference type="Pfam" id="PF13426">
    <property type="entry name" value="PAS_9"/>
    <property type="match status" value="1"/>
</dbReference>
<feature type="transmembrane region" description="Helical" evidence="1">
    <location>
        <begin position="316"/>
        <end position="337"/>
    </location>
</feature>
<dbReference type="PROSITE" id="PS50887">
    <property type="entry name" value="GGDEF"/>
    <property type="match status" value="1"/>
</dbReference>
<sequence length="746" mass="84479">MFKRKSSLSNTSSHIALVQDVRWSRTQILSISAQIILLIISIIIVTQMIINLGEKSLQDDWAGQRYSELQTVASLASDKMGFMQFRTQTFANSELLKQFLANPTEKQQQKLLQSWQSLTNHIPELLGLALYDPQGKLRFSTSDNLNGLTIPEKLLQGKRSMGGQDIYSSDMAFTPIEGKLEPYIYQLAWLENPDQSINGYLVTFNSVTRLLDTIKPSFFNINSPLMLLDNQSFLYAGANQANPLPNMPDTLGASLKQSAPELWREMAMNNFGQYHSKNSTFVYLKVEIASQNENKREYFFLSYIRHKDIAARYEQWAIVLIIASVTIGLLAIGLILYRTIFLLEKKARENSIHLSNGLFKTELCYAVTTDKGRILGINDSAAKVLKYQLNTLNDRSLQRVLNISDDEFEQITSTLHEHNYWTGAISLENDNHKVNIHIHRQAISTTEQYWIVVFNDISELVASRNDAHISQLLSETTIATALTDAQGKLVNCNHSFDQLMKLRGDTEVQLKNLLGDEVTKIWNNILTQVTLQGEWQGYVEPFDESRFSKKLKMIVSGNLSQEGDLEYLIFTIEHCSSQSVANKWVKSPKSSTVLRLVDLENHFNNTSEVIKTSSSLMVMDINPEGIFSNMGDISRLETRQEEIESKLLLDLPVSYQLSQWQLGRLVLFLPQTNATQAHLFAIKILDNLASHNLDEGINIGIAGYSEQQSLKQYLANAEVALKRAKQSSDQNICQAFTRTTTVNFGE</sequence>
<evidence type="ECO:0000256" key="1">
    <source>
        <dbReference type="SAM" id="Phobius"/>
    </source>
</evidence>
<dbReference type="EMBL" id="JAKIKP010000001">
    <property type="protein sequence ID" value="MCL1141276.1"/>
    <property type="molecule type" value="Genomic_DNA"/>
</dbReference>
<comment type="caution">
    <text evidence="3">The sequence shown here is derived from an EMBL/GenBank/DDBJ whole genome shotgun (WGS) entry which is preliminary data.</text>
</comment>
<dbReference type="InterPro" id="IPR043128">
    <property type="entry name" value="Rev_trsase/Diguanyl_cyclase"/>
</dbReference>
<evidence type="ECO:0000259" key="2">
    <source>
        <dbReference type="PROSITE" id="PS50887"/>
    </source>
</evidence>
<dbReference type="Gene3D" id="3.30.450.20">
    <property type="entry name" value="PAS domain"/>
    <property type="match status" value="2"/>
</dbReference>
<dbReference type="InterPro" id="IPR000014">
    <property type="entry name" value="PAS"/>
</dbReference>
<gene>
    <name evidence="3" type="ORF">L2672_00985</name>
</gene>
<dbReference type="Proteomes" id="UP001139333">
    <property type="component" value="Unassembled WGS sequence"/>
</dbReference>
<name>A0A9X1ZSC0_9GAMM</name>
<organism evidence="3 4">
    <name type="scientific">Shewanella gaetbuli</name>
    <dbReference type="NCBI Taxonomy" id="220752"/>
    <lineage>
        <taxon>Bacteria</taxon>
        <taxon>Pseudomonadati</taxon>
        <taxon>Pseudomonadota</taxon>
        <taxon>Gammaproteobacteria</taxon>
        <taxon>Alteromonadales</taxon>
        <taxon>Shewanellaceae</taxon>
        <taxon>Shewanella</taxon>
    </lineage>
</organism>
<dbReference type="InterPro" id="IPR029151">
    <property type="entry name" value="Sensor-like_sf"/>
</dbReference>
<dbReference type="SUPFAM" id="SSF103190">
    <property type="entry name" value="Sensory domain-like"/>
    <property type="match status" value="2"/>
</dbReference>
<reference evidence="3" key="1">
    <citation type="submission" date="2022-01" db="EMBL/GenBank/DDBJ databases">
        <title>Whole genome-based taxonomy of the Shewanellaceae.</title>
        <authorList>
            <person name="Martin-Rodriguez A.J."/>
        </authorList>
    </citation>
    <scope>NUCLEOTIDE SEQUENCE</scope>
    <source>
        <strain evidence="3">DSM 16422</strain>
    </source>
</reference>